<dbReference type="CDD" id="cd01987">
    <property type="entry name" value="USP_KdpD-like"/>
    <property type="match status" value="1"/>
</dbReference>
<dbReference type="Pfam" id="PF13493">
    <property type="entry name" value="DUF4118"/>
    <property type="match status" value="1"/>
</dbReference>
<dbReference type="InterPro" id="IPR036097">
    <property type="entry name" value="HisK_dim/P_sf"/>
</dbReference>
<keyword evidence="4" id="KW-0597">Phosphoprotein</keyword>
<dbReference type="FunFam" id="3.30.565.10:FF:000042">
    <property type="entry name" value="Two-component sensor histidine kinase KdpD"/>
    <property type="match status" value="1"/>
</dbReference>
<dbReference type="InterPro" id="IPR003852">
    <property type="entry name" value="Sig_transdc_His_kinase_KdpD_N"/>
</dbReference>
<dbReference type="Gene3D" id="1.10.287.130">
    <property type="match status" value="1"/>
</dbReference>
<feature type="domain" description="Histidine kinase" evidence="15">
    <location>
        <begin position="676"/>
        <end position="890"/>
    </location>
</feature>
<dbReference type="InterPro" id="IPR025201">
    <property type="entry name" value="KdpD_TM"/>
</dbReference>
<dbReference type="Pfam" id="PF02702">
    <property type="entry name" value="KdpD"/>
    <property type="match status" value="1"/>
</dbReference>
<evidence type="ECO:0000256" key="5">
    <source>
        <dbReference type="ARBA" id="ARBA00022679"/>
    </source>
</evidence>
<evidence type="ECO:0000256" key="12">
    <source>
        <dbReference type="ARBA" id="ARBA00023136"/>
    </source>
</evidence>
<dbReference type="FunFam" id="1.10.287.130:FF:000001">
    <property type="entry name" value="Two-component sensor histidine kinase"/>
    <property type="match status" value="1"/>
</dbReference>
<dbReference type="Gene3D" id="3.30.565.10">
    <property type="entry name" value="Histidine kinase-like ATPase, C-terminal domain"/>
    <property type="match status" value="1"/>
</dbReference>
<dbReference type="Gene3D" id="1.20.120.620">
    <property type="entry name" value="Backbone structure of the membrane domain of e. Coli histidine kinase receptor kdpd"/>
    <property type="match status" value="1"/>
</dbReference>
<proteinExistence type="predicted"/>
<evidence type="ECO:0000256" key="3">
    <source>
        <dbReference type="ARBA" id="ARBA00012438"/>
    </source>
</evidence>
<feature type="transmembrane region" description="Helical" evidence="14">
    <location>
        <begin position="478"/>
        <end position="501"/>
    </location>
</feature>
<keyword evidence="12 14" id="KW-0472">Membrane</keyword>
<dbReference type="SUPFAM" id="SSF55781">
    <property type="entry name" value="GAF domain-like"/>
    <property type="match status" value="1"/>
</dbReference>
<dbReference type="Gene3D" id="3.40.50.620">
    <property type="entry name" value="HUPs"/>
    <property type="match status" value="1"/>
</dbReference>
<comment type="function">
    <text evidence="13">Member of the two-component regulatory system KdpD/KdpE involved in the regulation of the kdp operon. KdpD may function as a membrane-associated protein kinase that phosphorylates KdpE in response to environmental signals.</text>
</comment>
<dbReference type="STRING" id="671143.DAMO_0414"/>
<dbReference type="InterPro" id="IPR003018">
    <property type="entry name" value="GAF"/>
</dbReference>
<evidence type="ECO:0000256" key="6">
    <source>
        <dbReference type="ARBA" id="ARBA00022692"/>
    </source>
</evidence>
<evidence type="ECO:0000256" key="8">
    <source>
        <dbReference type="ARBA" id="ARBA00022777"/>
    </source>
</evidence>
<dbReference type="SUPFAM" id="SSF52402">
    <property type="entry name" value="Adenine nucleotide alpha hydrolases-like"/>
    <property type="match status" value="1"/>
</dbReference>
<dbReference type="FunFam" id="3.40.50.300:FF:000483">
    <property type="entry name" value="Sensor histidine kinase KdpD"/>
    <property type="match status" value="1"/>
</dbReference>
<evidence type="ECO:0000313" key="17">
    <source>
        <dbReference type="Proteomes" id="UP000006898"/>
    </source>
</evidence>
<dbReference type="Pfam" id="PF00582">
    <property type="entry name" value="Usp"/>
    <property type="match status" value="1"/>
</dbReference>
<dbReference type="Pfam" id="PF00512">
    <property type="entry name" value="HisKA"/>
    <property type="match status" value="1"/>
</dbReference>
<dbReference type="HOGENOM" id="CLU_000445_113_0_0"/>
<keyword evidence="10 14" id="KW-1133">Transmembrane helix</keyword>
<dbReference type="eggNOG" id="COG2205">
    <property type="taxonomic scope" value="Bacteria"/>
</dbReference>
<comment type="subcellular location">
    <subcellularLocation>
        <location evidence="2">Membrane</location>
        <topology evidence="2">Multi-pass membrane protein</topology>
    </subcellularLocation>
</comment>
<dbReference type="InterPro" id="IPR004358">
    <property type="entry name" value="Sig_transdc_His_kin-like_C"/>
</dbReference>
<accession>D5MJR3</accession>
<gene>
    <name evidence="16" type="primary">kdpD</name>
    <name evidence="16" type="ORF">DAMO_0414</name>
</gene>
<dbReference type="EMBL" id="FP565575">
    <property type="protein sequence ID" value="CBE67496.1"/>
    <property type="molecule type" value="Genomic_DNA"/>
</dbReference>
<dbReference type="InterPro" id="IPR005467">
    <property type="entry name" value="His_kinase_dom"/>
</dbReference>
<comment type="catalytic activity">
    <reaction evidence="1">
        <text>ATP + protein L-histidine = ADP + protein N-phospho-L-histidine.</text>
        <dbReference type="EC" id="2.7.13.3"/>
    </reaction>
</comment>
<dbReference type="InterPro" id="IPR029016">
    <property type="entry name" value="GAF-like_dom_sf"/>
</dbReference>
<dbReference type="Pfam" id="PF02518">
    <property type="entry name" value="HATPase_c"/>
    <property type="match status" value="1"/>
</dbReference>
<keyword evidence="11" id="KW-0902">Two-component regulatory system</keyword>
<dbReference type="GO" id="GO:0005524">
    <property type="term" value="F:ATP binding"/>
    <property type="evidence" value="ECO:0007669"/>
    <property type="project" value="UniProtKB-KW"/>
</dbReference>
<evidence type="ECO:0000313" key="16">
    <source>
        <dbReference type="EMBL" id="CBE67496.1"/>
    </source>
</evidence>
<sequence length="900" mass="97858">MTVMSEHRPDPEALLARVKEEAAREKRGKLKVFLGAAAGVGKTYAMLEAAREQRAEGVDVVAGLVETHGRPETEALLQGLEILASHRLEYRGTTLKEFDLDTALTRHPTVILVDELAHTNAPGSRHTKRWQDVMELLGAGIHVYTTLNVQHLESLNDIVTRITGTVVRETIPDSVLEQADEIELIDLPPDDLLQRLKEGKIYVPELAKEAIGNFFRKGNLTALRELALRRTADRVDAQMRAYMSDQAIPTTWPVTERLIVLVGPSPHSAQTVRGAKRMAAALRAEWIAVYVETEAYARLSETDRRRVAENLRLAEQLGAEVVTLSGSQTNESAAVLRYANERNVTKIILGKPTRSLWRRIVAGSIVDALVRGSGDIDIYVISGTGIPHAPVARVERAPEPDWSAYGRAATVVALCTAVAWLMYPYFELSNLIMVYLLGVTGVAARSGPGPSVLASILSVAVFDFFFVVPHFTFRVADAQYLVTFAVMLVVALVISGFTVRIRIQAESARQRERRTAALYALSRELASARGVEHVLRAAGRHIADVFGGQVAVLLPDPSGHLGLQVGPSAQFEVTPSERGVAQWVYEHGQTAGCGTSTLPGAKVLYLPLVASQGILGVLGLLPADPHSLEAPEQLHQLETFANQTALALERTQLAAAAQEAQVRAEAEKLRSSLLSSVSHDLRTPLATITGAASSLLEGDKILDDQTQQDLLESLLEEAERLNRLVNNLLEMTRMESGTLQVRKEWHVLEEVVGAALGRLTKLLCDRPVTTSLPADLPLVPIDDVLIEQVLINLLDNAIKHTPDGGPLEITVRAHNSMVTVEVADRGPGLPPGDEERVFEKFYRGYGLTSRGTGLGLAICRGIVEAHGGRIRAENRPGGGVAFRFTIPLTGTPPELEGIDV</sequence>
<evidence type="ECO:0000256" key="1">
    <source>
        <dbReference type="ARBA" id="ARBA00000085"/>
    </source>
</evidence>
<dbReference type="SUPFAM" id="SSF55874">
    <property type="entry name" value="ATPase domain of HSP90 chaperone/DNA topoisomerase II/histidine kinase"/>
    <property type="match status" value="1"/>
</dbReference>
<dbReference type="GO" id="GO:0005886">
    <property type="term" value="C:plasma membrane"/>
    <property type="evidence" value="ECO:0007669"/>
    <property type="project" value="TreeGrafter"/>
</dbReference>
<dbReference type="Proteomes" id="UP000006898">
    <property type="component" value="Chromosome"/>
</dbReference>
<dbReference type="GO" id="GO:0042802">
    <property type="term" value="F:identical protein binding"/>
    <property type="evidence" value="ECO:0007669"/>
    <property type="project" value="UniProtKB-ARBA"/>
</dbReference>
<dbReference type="InterPro" id="IPR038318">
    <property type="entry name" value="KdpD_sf"/>
</dbReference>
<keyword evidence="9" id="KW-0067">ATP-binding</keyword>
<dbReference type="CDD" id="cd00082">
    <property type="entry name" value="HisKA"/>
    <property type="match status" value="1"/>
</dbReference>
<dbReference type="InterPro" id="IPR052023">
    <property type="entry name" value="Histidine_kinase_KdpD"/>
</dbReference>
<keyword evidence="8 16" id="KW-0418">Kinase</keyword>
<dbReference type="CDD" id="cd00075">
    <property type="entry name" value="HATPase"/>
    <property type="match status" value="1"/>
</dbReference>
<dbReference type="Gene3D" id="3.30.450.40">
    <property type="match status" value="1"/>
</dbReference>
<dbReference type="EC" id="2.7.13.3" evidence="3"/>
<dbReference type="PATRIC" id="fig|671143.5.peg.352"/>
<keyword evidence="6 14" id="KW-0812">Transmembrane</keyword>
<feature type="transmembrane region" description="Helical" evidence="14">
    <location>
        <begin position="452"/>
        <end position="472"/>
    </location>
</feature>
<dbReference type="AlphaFoldDB" id="D5MJR3"/>
<dbReference type="PROSITE" id="PS50109">
    <property type="entry name" value="HIS_KIN"/>
    <property type="match status" value="1"/>
</dbReference>
<evidence type="ECO:0000256" key="2">
    <source>
        <dbReference type="ARBA" id="ARBA00004141"/>
    </source>
</evidence>
<evidence type="ECO:0000256" key="13">
    <source>
        <dbReference type="ARBA" id="ARBA00057300"/>
    </source>
</evidence>
<dbReference type="KEGG" id="mox:DAMO_0414"/>
<keyword evidence="5 16" id="KW-0808">Transferase</keyword>
<reference evidence="16 17" key="1">
    <citation type="journal article" date="2010" name="Nature">
        <title>Nitrite-driven anaerobic methane oxidation by oxygenic bacteria.</title>
        <authorList>
            <person name="Ettwig K.F."/>
            <person name="Butler M.K."/>
            <person name="Le Paslier D."/>
            <person name="Pelletier E."/>
            <person name="Mangenot S."/>
            <person name="Kuypers M.M.M."/>
            <person name="Schreiber F."/>
            <person name="Dutilh B.E."/>
            <person name="Zedelius J."/>
            <person name="de Beer D."/>
            <person name="Gloerich J."/>
            <person name="Wessels H.J.C.T."/>
            <person name="van Allen T."/>
            <person name="Luesken F."/>
            <person name="Wu M."/>
            <person name="van de Pas-Schoonen K.T."/>
            <person name="Op den Camp H.J.M."/>
            <person name="Janssen-Megens E.M."/>
            <person name="Francoijs K-J."/>
            <person name="Stunnenberg H."/>
            <person name="Weissenbach J."/>
            <person name="Jetten M.S.M."/>
            <person name="Strous M."/>
        </authorList>
    </citation>
    <scope>NUCLEOTIDE SEQUENCE [LARGE SCALE GENOMIC DNA]</scope>
</reference>
<evidence type="ECO:0000256" key="9">
    <source>
        <dbReference type="ARBA" id="ARBA00022840"/>
    </source>
</evidence>
<dbReference type="InterPro" id="IPR006016">
    <property type="entry name" value="UspA"/>
</dbReference>
<name>D5MJR3_METO1</name>
<evidence type="ECO:0000256" key="10">
    <source>
        <dbReference type="ARBA" id="ARBA00022989"/>
    </source>
</evidence>
<dbReference type="InterPro" id="IPR003594">
    <property type="entry name" value="HATPase_dom"/>
</dbReference>
<evidence type="ECO:0000256" key="14">
    <source>
        <dbReference type="SAM" id="Phobius"/>
    </source>
</evidence>
<organism evidence="16 17">
    <name type="scientific">Methylomirabilis oxygeniifera</name>
    <dbReference type="NCBI Taxonomy" id="671143"/>
    <lineage>
        <taxon>Bacteria</taxon>
        <taxon>Candidatus Methylomirabilota</taxon>
        <taxon>Candidatus Methylomirabilia</taxon>
        <taxon>Candidatus Methylomirabilales</taxon>
        <taxon>Candidatus Methylomirabilaceae</taxon>
        <taxon>Candidatus Methylomirabilis</taxon>
    </lineage>
</organism>
<evidence type="ECO:0000256" key="4">
    <source>
        <dbReference type="ARBA" id="ARBA00022553"/>
    </source>
</evidence>
<dbReference type="GO" id="GO:0000155">
    <property type="term" value="F:phosphorelay sensor kinase activity"/>
    <property type="evidence" value="ECO:0007669"/>
    <property type="project" value="InterPro"/>
</dbReference>
<dbReference type="InterPro" id="IPR036890">
    <property type="entry name" value="HATPase_C_sf"/>
</dbReference>
<protein>
    <recommendedName>
        <fullName evidence="3">histidine kinase</fullName>
        <ecNumber evidence="3">2.7.13.3</ecNumber>
    </recommendedName>
</protein>
<dbReference type="SMART" id="SM00387">
    <property type="entry name" value="HATPase_c"/>
    <property type="match status" value="1"/>
</dbReference>
<dbReference type="Gene3D" id="3.40.50.300">
    <property type="entry name" value="P-loop containing nucleotide triphosphate hydrolases"/>
    <property type="match status" value="1"/>
</dbReference>
<dbReference type="SUPFAM" id="SSF47384">
    <property type="entry name" value="Homodimeric domain of signal transducing histidine kinase"/>
    <property type="match status" value="1"/>
</dbReference>
<dbReference type="Pfam" id="PF13492">
    <property type="entry name" value="GAF_3"/>
    <property type="match status" value="1"/>
</dbReference>
<dbReference type="PANTHER" id="PTHR45569">
    <property type="entry name" value="SENSOR PROTEIN KDPD"/>
    <property type="match status" value="1"/>
</dbReference>
<dbReference type="InterPro" id="IPR014729">
    <property type="entry name" value="Rossmann-like_a/b/a_fold"/>
</dbReference>
<dbReference type="InterPro" id="IPR003661">
    <property type="entry name" value="HisK_dim/P_dom"/>
</dbReference>
<dbReference type="PANTHER" id="PTHR45569:SF1">
    <property type="entry name" value="SENSOR PROTEIN KDPD"/>
    <property type="match status" value="1"/>
</dbReference>
<evidence type="ECO:0000256" key="7">
    <source>
        <dbReference type="ARBA" id="ARBA00022741"/>
    </source>
</evidence>
<evidence type="ECO:0000259" key="15">
    <source>
        <dbReference type="PROSITE" id="PS50109"/>
    </source>
</evidence>
<dbReference type="InterPro" id="IPR027417">
    <property type="entry name" value="P-loop_NTPase"/>
</dbReference>
<evidence type="ECO:0000256" key="11">
    <source>
        <dbReference type="ARBA" id="ARBA00023012"/>
    </source>
</evidence>
<dbReference type="PRINTS" id="PR00344">
    <property type="entry name" value="BCTRLSENSOR"/>
</dbReference>
<keyword evidence="7" id="KW-0547">Nucleotide-binding</keyword>
<dbReference type="GO" id="GO:0005737">
    <property type="term" value="C:cytoplasm"/>
    <property type="evidence" value="ECO:0007669"/>
    <property type="project" value="UniProtKB-ARBA"/>
</dbReference>
<dbReference type="SMART" id="SM00388">
    <property type="entry name" value="HisKA"/>
    <property type="match status" value="1"/>
</dbReference>